<sequence length="592" mass="64815">MSLAVTLAWRSGPLRLLSYLLATLCSAAVPLSVAWLTKLTLDKVAAGTTWQELAPLAVGLALVGVISSLMPGVLKYVRSALERATGLLAQERLFGAVNGFTGLARFEDPAFLDRLQLARQSGGMTPGQVVDTGLQLVHGVVVVGGFLAGLFVMNPLMAGIVVVSAVPVLVSEIWLSRWRAEMMWQIAPMQRWEIFYGMLMSDVSAAKEIRLFGLGDWLRHRMLRERRMVNRAQQRMDRRELAMEATLSPLSAVVAGAGLLWAIAAAGSGRLTIGDVSMFVAAVAGVQTGLAQMAGNVAAAHQQLLLFAHFQAVLTAEQDLPVPKRPTRLQPLRHRIELKDVWFRYSPDHPWVLKGVDLTIRYGTTVALVGRNGAGKSTLIKLLGRFYDPTRGVILWDGVDLRDLDPAELRRRLGVLFQDFMQYDLTARENIGLGDLELMDDRSRVEQAAREAGVHDTLAGLPRGYDTSLTRILLPEDQGTGVTLSGGQWQRVALSRALLRGDRDLLILDEPSSGLDAESEHAIHSRLRTLRRGRTSVLISHRLSAVRDADHLVVLEAGKVVEQGTHEELMSAGGRYAELFTLQASGYREPVG</sequence>
<feature type="transmembrane region" description="Helical" evidence="7">
    <location>
        <begin position="241"/>
        <end position="263"/>
    </location>
</feature>
<feature type="transmembrane region" description="Helical" evidence="7">
    <location>
        <begin position="129"/>
        <end position="150"/>
    </location>
</feature>
<dbReference type="InterPro" id="IPR027417">
    <property type="entry name" value="P-loop_NTPase"/>
</dbReference>
<evidence type="ECO:0000256" key="3">
    <source>
        <dbReference type="ARBA" id="ARBA00022741"/>
    </source>
</evidence>
<dbReference type="InterPro" id="IPR017871">
    <property type="entry name" value="ABC_transporter-like_CS"/>
</dbReference>
<feature type="transmembrane region" description="Helical" evidence="7">
    <location>
        <begin position="56"/>
        <end position="74"/>
    </location>
</feature>
<dbReference type="InterPro" id="IPR036640">
    <property type="entry name" value="ABC1_TM_sf"/>
</dbReference>
<dbReference type="PANTHER" id="PTHR24221:SF646">
    <property type="entry name" value="HAEMOLYSIN SECRETION ATP-BINDING PROTEIN"/>
    <property type="match status" value="1"/>
</dbReference>
<evidence type="ECO:0000256" key="5">
    <source>
        <dbReference type="ARBA" id="ARBA00022989"/>
    </source>
</evidence>
<gene>
    <name evidence="10" type="ORF">ACFHYQ_24660</name>
</gene>
<dbReference type="InterPro" id="IPR011527">
    <property type="entry name" value="ABC1_TM_dom"/>
</dbReference>
<feature type="transmembrane region" description="Helical" evidence="7">
    <location>
        <begin position="156"/>
        <end position="175"/>
    </location>
</feature>
<dbReference type="InterPro" id="IPR003439">
    <property type="entry name" value="ABC_transporter-like_ATP-bd"/>
</dbReference>
<evidence type="ECO:0000256" key="1">
    <source>
        <dbReference type="ARBA" id="ARBA00004651"/>
    </source>
</evidence>
<dbReference type="InterPro" id="IPR039421">
    <property type="entry name" value="Type_1_exporter"/>
</dbReference>
<comment type="caution">
    <text evidence="10">The sequence shown here is derived from an EMBL/GenBank/DDBJ whole genome shotgun (WGS) entry which is preliminary data.</text>
</comment>
<protein>
    <submittedName>
        <fullName evidence="10">ABC transporter ATP-binding protein</fullName>
    </submittedName>
</protein>
<dbReference type="Proteomes" id="UP001589870">
    <property type="component" value="Unassembled WGS sequence"/>
</dbReference>
<keyword evidence="6 7" id="KW-0472">Membrane</keyword>
<evidence type="ECO:0000259" key="9">
    <source>
        <dbReference type="PROSITE" id="PS50929"/>
    </source>
</evidence>
<dbReference type="Pfam" id="PF00005">
    <property type="entry name" value="ABC_tran"/>
    <property type="match status" value="1"/>
</dbReference>
<evidence type="ECO:0000259" key="8">
    <source>
        <dbReference type="PROSITE" id="PS50893"/>
    </source>
</evidence>
<evidence type="ECO:0000313" key="10">
    <source>
        <dbReference type="EMBL" id="MFC0865490.1"/>
    </source>
</evidence>
<evidence type="ECO:0000256" key="2">
    <source>
        <dbReference type="ARBA" id="ARBA00022692"/>
    </source>
</evidence>
<dbReference type="PROSITE" id="PS50893">
    <property type="entry name" value="ABC_TRANSPORTER_2"/>
    <property type="match status" value="1"/>
</dbReference>
<dbReference type="SUPFAM" id="SSF52540">
    <property type="entry name" value="P-loop containing nucleoside triphosphate hydrolases"/>
    <property type="match status" value="1"/>
</dbReference>
<keyword evidence="2 7" id="KW-0812">Transmembrane</keyword>
<name>A0ABV6UBB1_9ACTN</name>
<dbReference type="PROSITE" id="PS50929">
    <property type="entry name" value="ABC_TM1F"/>
    <property type="match status" value="1"/>
</dbReference>
<feature type="transmembrane region" description="Helical" evidence="7">
    <location>
        <begin position="16"/>
        <end position="36"/>
    </location>
</feature>
<dbReference type="PROSITE" id="PS00211">
    <property type="entry name" value="ABC_TRANSPORTER_1"/>
    <property type="match status" value="1"/>
</dbReference>
<proteinExistence type="predicted"/>
<dbReference type="InterPro" id="IPR003593">
    <property type="entry name" value="AAA+_ATPase"/>
</dbReference>
<organism evidence="10 11">
    <name type="scientific">Sphaerimonospora cavernae</name>
    <dbReference type="NCBI Taxonomy" id="1740611"/>
    <lineage>
        <taxon>Bacteria</taxon>
        <taxon>Bacillati</taxon>
        <taxon>Actinomycetota</taxon>
        <taxon>Actinomycetes</taxon>
        <taxon>Streptosporangiales</taxon>
        <taxon>Streptosporangiaceae</taxon>
        <taxon>Sphaerimonospora</taxon>
    </lineage>
</organism>
<evidence type="ECO:0000313" key="11">
    <source>
        <dbReference type="Proteomes" id="UP001589870"/>
    </source>
</evidence>
<keyword evidence="11" id="KW-1185">Reference proteome</keyword>
<dbReference type="GO" id="GO:0005524">
    <property type="term" value="F:ATP binding"/>
    <property type="evidence" value="ECO:0007669"/>
    <property type="project" value="UniProtKB-KW"/>
</dbReference>
<feature type="domain" description="ABC transporter" evidence="8">
    <location>
        <begin position="336"/>
        <end position="582"/>
    </location>
</feature>
<dbReference type="SUPFAM" id="SSF90123">
    <property type="entry name" value="ABC transporter transmembrane region"/>
    <property type="match status" value="1"/>
</dbReference>
<dbReference type="RefSeq" id="WP_394303508.1">
    <property type="nucleotide sequence ID" value="NZ_JBHMQT010000055.1"/>
</dbReference>
<dbReference type="PANTHER" id="PTHR24221">
    <property type="entry name" value="ATP-BINDING CASSETTE SUB-FAMILY B"/>
    <property type="match status" value="1"/>
</dbReference>
<comment type="subcellular location">
    <subcellularLocation>
        <location evidence="1">Cell membrane</location>
        <topology evidence="1">Multi-pass membrane protein</topology>
    </subcellularLocation>
</comment>
<dbReference type="Gene3D" id="1.20.1560.10">
    <property type="entry name" value="ABC transporter type 1, transmembrane domain"/>
    <property type="match status" value="1"/>
</dbReference>
<dbReference type="Gene3D" id="3.40.50.300">
    <property type="entry name" value="P-loop containing nucleotide triphosphate hydrolases"/>
    <property type="match status" value="1"/>
</dbReference>
<keyword evidence="5 7" id="KW-1133">Transmembrane helix</keyword>
<feature type="domain" description="ABC transmembrane type-1" evidence="9">
    <location>
        <begin position="20"/>
        <end position="302"/>
    </location>
</feature>
<evidence type="ECO:0000256" key="6">
    <source>
        <dbReference type="ARBA" id="ARBA00023136"/>
    </source>
</evidence>
<reference evidence="10 11" key="1">
    <citation type="submission" date="2024-09" db="EMBL/GenBank/DDBJ databases">
        <authorList>
            <person name="Sun Q."/>
            <person name="Mori K."/>
        </authorList>
    </citation>
    <scope>NUCLEOTIDE SEQUENCE [LARGE SCALE GENOMIC DNA]</scope>
    <source>
        <strain evidence="10 11">TBRC 1851</strain>
    </source>
</reference>
<dbReference type="EMBL" id="JBHMQT010000055">
    <property type="protein sequence ID" value="MFC0865490.1"/>
    <property type="molecule type" value="Genomic_DNA"/>
</dbReference>
<keyword evidence="3" id="KW-0547">Nucleotide-binding</keyword>
<evidence type="ECO:0000256" key="7">
    <source>
        <dbReference type="SAM" id="Phobius"/>
    </source>
</evidence>
<accession>A0ABV6UBB1</accession>
<dbReference type="SMART" id="SM00382">
    <property type="entry name" value="AAA"/>
    <property type="match status" value="1"/>
</dbReference>
<evidence type="ECO:0000256" key="4">
    <source>
        <dbReference type="ARBA" id="ARBA00022840"/>
    </source>
</evidence>
<keyword evidence="4 10" id="KW-0067">ATP-binding</keyword>